<dbReference type="NCBIfam" id="TIGR02595">
    <property type="entry name" value="PEP_CTERM"/>
    <property type="match status" value="1"/>
</dbReference>
<keyword evidence="4" id="KW-1185">Reference proteome</keyword>
<evidence type="ECO:0000313" key="3">
    <source>
        <dbReference type="EMBL" id="MFG6431140.1"/>
    </source>
</evidence>
<dbReference type="Pfam" id="PF07589">
    <property type="entry name" value="PEP-CTERM"/>
    <property type="match status" value="1"/>
</dbReference>
<dbReference type="RefSeq" id="WP_394479961.1">
    <property type="nucleotide sequence ID" value="NZ_JBIGHV010000005.1"/>
</dbReference>
<evidence type="ECO:0000256" key="1">
    <source>
        <dbReference type="SAM" id="SignalP"/>
    </source>
</evidence>
<evidence type="ECO:0000313" key="4">
    <source>
        <dbReference type="Proteomes" id="UP001606210"/>
    </source>
</evidence>
<dbReference type="Proteomes" id="UP001606210">
    <property type="component" value="Unassembled WGS sequence"/>
</dbReference>
<protein>
    <submittedName>
        <fullName evidence="3">PEP-CTERM sorting domain-containing protein</fullName>
    </submittedName>
</protein>
<dbReference type="EMBL" id="JBIGHV010000005">
    <property type="protein sequence ID" value="MFG6431140.1"/>
    <property type="molecule type" value="Genomic_DNA"/>
</dbReference>
<feature type="chain" id="PRO_5046559564" evidence="1">
    <location>
        <begin position="19"/>
        <end position="190"/>
    </location>
</feature>
<name>A0ABW7F635_9BURK</name>
<sequence length="190" mass="19142">MKLATLALALGLASPAFAAAPLSVDFEKTWEFGEEVADTYAAQGVSFTNVLGLSNDADFTYFSSAPSPMGVAFVQLDGVTNTAAYLNVAAGVTGGLSFHFAGIDTATIKAYSGANGSGSLLGTINLGATGADFGTWNKTALYFSGTALSFDLTGTAGVAALDNISAVPEPSSVALLLAGGALLLARRRRG</sequence>
<proteinExistence type="predicted"/>
<reference evidence="3 4" key="1">
    <citation type="submission" date="2024-08" db="EMBL/GenBank/DDBJ databases">
        <authorList>
            <person name="Lu H."/>
        </authorList>
    </citation>
    <scope>NUCLEOTIDE SEQUENCE [LARGE SCALE GENOMIC DNA]</scope>
    <source>
        <strain evidence="3 4">LYH14W</strain>
    </source>
</reference>
<organism evidence="3 4">
    <name type="scientific">Pelomonas parva</name>
    <dbReference type="NCBI Taxonomy" id="3299032"/>
    <lineage>
        <taxon>Bacteria</taxon>
        <taxon>Pseudomonadati</taxon>
        <taxon>Pseudomonadota</taxon>
        <taxon>Betaproteobacteria</taxon>
        <taxon>Burkholderiales</taxon>
        <taxon>Sphaerotilaceae</taxon>
        <taxon>Roseateles</taxon>
    </lineage>
</organism>
<accession>A0ABW7F635</accession>
<comment type="caution">
    <text evidence="3">The sequence shown here is derived from an EMBL/GenBank/DDBJ whole genome shotgun (WGS) entry which is preliminary data.</text>
</comment>
<feature type="signal peptide" evidence="1">
    <location>
        <begin position="1"/>
        <end position="18"/>
    </location>
</feature>
<dbReference type="InterPro" id="IPR013424">
    <property type="entry name" value="Ice-binding_C"/>
</dbReference>
<gene>
    <name evidence="3" type="ORF">ACG00Y_14520</name>
</gene>
<feature type="domain" description="Ice-binding protein C-terminal" evidence="2">
    <location>
        <begin position="166"/>
        <end position="189"/>
    </location>
</feature>
<keyword evidence="1" id="KW-0732">Signal</keyword>
<evidence type="ECO:0000259" key="2">
    <source>
        <dbReference type="Pfam" id="PF07589"/>
    </source>
</evidence>